<evidence type="ECO:0000313" key="3">
    <source>
        <dbReference type="EMBL" id="ADM26910.1"/>
    </source>
</evidence>
<proteinExistence type="predicted"/>
<protein>
    <recommendedName>
        <fullName evidence="2">SWIM-type domain-containing protein</fullName>
    </recommendedName>
</protein>
<keyword evidence="4" id="KW-1185">Reference proteome</keyword>
<keyword evidence="1" id="KW-0863">Zinc-finger</keyword>
<keyword evidence="1" id="KW-0862">Zinc</keyword>
<feature type="domain" description="SWIM-type" evidence="2">
    <location>
        <begin position="25"/>
        <end position="62"/>
    </location>
</feature>
<gene>
    <name evidence="3" type="ordered locus">Igag_0057</name>
</gene>
<sequence length="100" mass="11908">MRFIELIDSDSGMKFYVYRGVDHDYIVSPCRMCTCKDFIVNFIGRKREYPCYHVVGFFIAIKENKIYRLYTTSDRIISVITEISYQGYSQTLRKLFKKSS</sequence>
<dbReference type="KEGG" id="iag:Igag_0057"/>
<accession>E0SPG7</accession>
<reference evidence="3 4" key="1">
    <citation type="journal article" date="2010" name="Stand. Genomic Sci.">
        <title>Complete genome sequence of Ignisphaera aggregans type strain (AQ1.S1).</title>
        <authorList>
            <person name="Goker M."/>
            <person name="Held B."/>
            <person name="Lapidus A."/>
            <person name="Nolan M."/>
            <person name="Spring S."/>
            <person name="Yasawong M."/>
            <person name="Lucas S."/>
            <person name="Glavina Del Rio T."/>
            <person name="Tice H."/>
            <person name="Cheng J.F."/>
            <person name="Goodwin L."/>
            <person name="Tapia R."/>
            <person name="Pitluck S."/>
            <person name="Liolios K."/>
            <person name="Ivanova N."/>
            <person name="Mavromatis K."/>
            <person name="Mikhailova N."/>
            <person name="Pati A."/>
            <person name="Chen A."/>
            <person name="Palaniappan K."/>
            <person name="Brambilla E."/>
            <person name="Land M."/>
            <person name="Hauser L."/>
            <person name="Chang Y.J."/>
            <person name="Jeffries C.D."/>
            <person name="Brettin T."/>
            <person name="Detter J.C."/>
            <person name="Han C."/>
            <person name="Rohde M."/>
            <person name="Sikorski J."/>
            <person name="Woyke T."/>
            <person name="Bristow J."/>
            <person name="Eisen J.A."/>
            <person name="Markowitz V."/>
            <person name="Hugenholtz P."/>
            <person name="Kyrpides N.C."/>
            <person name="Klenk H.P."/>
        </authorList>
    </citation>
    <scope>NUCLEOTIDE SEQUENCE [LARGE SCALE GENOMIC DNA]</scope>
    <source>
        <strain evidence="4">DSM 17230 / JCM 13409 / AQ1.S1</strain>
    </source>
</reference>
<dbReference type="PROSITE" id="PS50966">
    <property type="entry name" value="ZF_SWIM"/>
    <property type="match status" value="1"/>
</dbReference>
<name>E0SPG7_IGNAA</name>
<dbReference type="InterPro" id="IPR007527">
    <property type="entry name" value="Znf_SWIM"/>
</dbReference>
<keyword evidence="1" id="KW-0479">Metal-binding</keyword>
<dbReference type="GO" id="GO:0008270">
    <property type="term" value="F:zinc ion binding"/>
    <property type="evidence" value="ECO:0007669"/>
    <property type="project" value="UniProtKB-KW"/>
</dbReference>
<dbReference type="Proteomes" id="UP000001304">
    <property type="component" value="Chromosome"/>
</dbReference>
<evidence type="ECO:0000256" key="1">
    <source>
        <dbReference type="PROSITE-ProRule" id="PRU00325"/>
    </source>
</evidence>
<evidence type="ECO:0000259" key="2">
    <source>
        <dbReference type="PROSITE" id="PS50966"/>
    </source>
</evidence>
<organism evidence="3 4">
    <name type="scientific">Ignisphaera aggregans (strain DSM 17230 / JCM 13409 / AQ1.S1)</name>
    <dbReference type="NCBI Taxonomy" id="583356"/>
    <lineage>
        <taxon>Archaea</taxon>
        <taxon>Thermoproteota</taxon>
        <taxon>Thermoprotei</taxon>
        <taxon>Desulfurococcales</taxon>
        <taxon>Desulfurococcaceae</taxon>
        <taxon>Ignisphaera</taxon>
    </lineage>
</organism>
<dbReference type="BioCyc" id="IAGG583356:GHAH-63-MONOMER"/>
<dbReference type="EMBL" id="CP002098">
    <property type="protein sequence ID" value="ADM26910.1"/>
    <property type="molecule type" value="Genomic_DNA"/>
</dbReference>
<dbReference type="STRING" id="583356.Igag_0057"/>
<dbReference type="AlphaFoldDB" id="E0SPG7"/>
<dbReference type="HOGENOM" id="CLU_157723_0_0_2"/>
<evidence type="ECO:0000313" key="4">
    <source>
        <dbReference type="Proteomes" id="UP000001304"/>
    </source>
</evidence>